<evidence type="ECO:0000313" key="3">
    <source>
        <dbReference type="Proteomes" id="UP000076798"/>
    </source>
</evidence>
<dbReference type="EMBL" id="KV428032">
    <property type="protein sequence ID" value="KZT40476.1"/>
    <property type="molecule type" value="Genomic_DNA"/>
</dbReference>
<organism evidence="2 3">
    <name type="scientific">Sistotremastrum suecicum HHB10207 ss-3</name>
    <dbReference type="NCBI Taxonomy" id="1314776"/>
    <lineage>
        <taxon>Eukaryota</taxon>
        <taxon>Fungi</taxon>
        <taxon>Dikarya</taxon>
        <taxon>Basidiomycota</taxon>
        <taxon>Agaricomycotina</taxon>
        <taxon>Agaricomycetes</taxon>
        <taxon>Sistotremastrales</taxon>
        <taxon>Sistotremastraceae</taxon>
        <taxon>Sistotremastrum</taxon>
    </lineage>
</organism>
<dbReference type="Pfam" id="PF12937">
    <property type="entry name" value="F-box-like"/>
    <property type="match status" value="1"/>
</dbReference>
<evidence type="ECO:0000313" key="2">
    <source>
        <dbReference type="EMBL" id="KZT40476.1"/>
    </source>
</evidence>
<dbReference type="Gene3D" id="1.20.1280.50">
    <property type="match status" value="1"/>
</dbReference>
<dbReference type="OrthoDB" id="3365698at2759"/>
<proteinExistence type="predicted"/>
<dbReference type="InterPro" id="IPR001810">
    <property type="entry name" value="F-box_dom"/>
</dbReference>
<keyword evidence="3" id="KW-1185">Reference proteome</keyword>
<dbReference type="SUPFAM" id="SSF81383">
    <property type="entry name" value="F-box domain"/>
    <property type="match status" value="1"/>
</dbReference>
<dbReference type="AlphaFoldDB" id="A0A166FBE8"/>
<accession>A0A166FBE8</accession>
<dbReference type="Proteomes" id="UP000076798">
    <property type="component" value="Unassembled WGS sequence"/>
</dbReference>
<feature type="domain" description="F-box" evidence="1">
    <location>
        <begin position="97"/>
        <end position="155"/>
    </location>
</feature>
<sequence>MASHGPSQSLVQSSDNPSDKALELLIDELGDVTKTLRRIKDHGLATWRSSMAAPDALGSLRETLSQVSRLYNEVVHPSFSSTISIIGQQSNVYTRAARLPEELLSEVFMYSTQPLPDKRPERQLCTELRTRILLVCKHWRHVAENTAKLWNHISLTETNRMIQRYILLSRNLPLRIDWKISHLNNDPASHVLIHHIQNVKELNIAMENDDERVGVYHLGYDLAGWFHQVWQRCSEKPAVQLESLSIWDHGEDGSQLRIDTLNTPRLKTLNLFRGALDAPLPTSLQRFASNSGSPAVTCRDVLSVLAACPELTSCAFTDHFGWPLNENTDTNINPQALVISSLRELILDSFIKPDILWLLDRISLPSLEKLVIVALARQYEEIDMLSSHELEVYRARATSLRISPQALTYSDGSFLHSVSFQVLPRMDSDEDRSTIPYPMLPCVSRFVSLERLLIQRYLPRAQPQWLDVFSTLPHLIFLGVTISDSPSELLLALNRDQCSLLPHLKYFHLEVESVYGSYSSYELDSDAPRREDLTEMVVEFSRIRHSNGKALQVSCPRSDWWPPDMSNSHSEEAKPSNFTIVDEIEWCRDSDWVKRGLW</sequence>
<protein>
    <recommendedName>
        <fullName evidence="1">F-box domain-containing protein</fullName>
    </recommendedName>
</protein>
<name>A0A166FBE8_9AGAM</name>
<reference evidence="2 3" key="1">
    <citation type="journal article" date="2016" name="Mol. Biol. Evol.">
        <title>Comparative Genomics of Early-Diverging Mushroom-Forming Fungi Provides Insights into the Origins of Lignocellulose Decay Capabilities.</title>
        <authorList>
            <person name="Nagy L.G."/>
            <person name="Riley R."/>
            <person name="Tritt A."/>
            <person name="Adam C."/>
            <person name="Daum C."/>
            <person name="Floudas D."/>
            <person name="Sun H."/>
            <person name="Yadav J.S."/>
            <person name="Pangilinan J."/>
            <person name="Larsson K.H."/>
            <person name="Matsuura K."/>
            <person name="Barry K."/>
            <person name="Labutti K."/>
            <person name="Kuo R."/>
            <person name="Ohm R.A."/>
            <person name="Bhattacharya S.S."/>
            <person name="Shirouzu T."/>
            <person name="Yoshinaga Y."/>
            <person name="Martin F.M."/>
            <person name="Grigoriev I.V."/>
            <person name="Hibbett D.S."/>
        </authorList>
    </citation>
    <scope>NUCLEOTIDE SEQUENCE [LARGE SCALE GENOMIC DNA]</scope>
    <source>
        <strain evidence="2 3">HHB10207 ss-3</strain>
    </source>
</reference>
<evidence type="ECO:0000259" key="1">
    <source>
        <dbReference type="Pfam" id="PF12937"/>
    </source>
</evidence>
<gene>
    <name evidence="2" type="ORF">SISSUDRAFT_477722</name>
</gene>
<dbReference type="InterPro" id="IPR036047">
    <property type="entry name" value="F-box-like_dom_sf"/>
</dbReference>